<dbReference type="InterPro" id="IPR007197">
    <property type="entry name" value="rSAM"/>
</dbReference>
<evidence type="ECO:0000259" key="15">
    <source>
        <dbReference type="PROSITE" id="PS51918"/>
    </source>
</evidence>
<gene>
    <name evidence="13 16" type="primary">bioB</name>
    <name evidence="16" type="ORF">CWE25_04115</name>
</gene>
<dbReference type="PANTHER" id="PTHR22976:SF2">
    <property type="entry name" value="BIOTIN SYNTHASE, MITOCHONDRIAL"/>
    <property type="match status" value="1"/>
</dbReference>
<dbReference type="HAMAP" id="MF_01694">
    <property type="entry name" value="BioB"/>
    <property type="match status" value="1"/>
</dbReference>
<dbReference type="SMART" id="SM00729">
    <property type="entry name" value="Elp3"/>
    <property type="match status" value="1"/>
</dbReference>
<dbReference type="GO" id="GO:0051537">
    <property type="term" value="F:2 iron, 2 sulfur cluster binding"/>
    <property type="evidence" value="ECO:0007669"/>
    <property type="project" value="UniProtKB-KW"/>
</dbReference>
<dbReference type="EMBL" id="PIPV01000002">
    <property type="protein sequence ID" value="RUO57660.1"/>
    <property type="molecule type" value="Genomic_DNA"/>
</dbReference>
<dbReference type="PROSITE" id="PS51918">
    <property type="entry name" value="RADICAL_SAM"/>
    <property type="match status" value="1"/>
</dbReference>
<comment type="cofactor">
    <cofactor evidence="14">
        <name>[2Fe-2S] cluster</name>
        <dbReference type="ChEBI" id="CHEBI:190135"/>
    </cofactor>
    <text evidence="14">Binds 1 [2Fe-2S] cluster. The cluster is coordinated with 3 cysteines and 1 arginine.</text>
</comment>
<feature type="binding site" evidence="13 14">
    <location>
        <position position="134"/>
    </location>
    <ligand>
        <name>[2Fe-2S] cluster</name>
        <dbReference type="ChEBI" id="CHEBI:190135"/>
    </ligand>
</feature>
<dbReference type="SMART" id="SM00876">
    <property type="entry name" value="BATS"/>
    <property type="match status" value="1"/>
</dbReference>
<dbReference type="SFLD" id="SFLDF00272">
    <property type="entry name" value="biotin_synthase"/>
    <property type="match status" value="1"/>
</dbReference>
<dbReference type="Gene3D" id="3.20.20.70">
    <property type="entry name" value="Aldolase class I"/>
    <property type="match status" value="1"/>
</dbReference>
<dbReference type="PIRSF" id="PIRSF001619">
    <property type="entry name" value="Biotin_synth"/>
    <property type="match status" value="1"/>
</dbReference>
<dbReference type="Proteomes" id="UP000287330">
    <property type="component" value="Unassembled WGS sequence"/>
</dbReference>
<evidence type="ECO:0000256" key="10">
    <source>
        <dbReference type="ARBA" id="ARBA00023004"/>
    </source>
</evidence>
<feature type="binding site" evidence="13 14">
    <location>
        <position position="63"/>
    </location>
    <ligand>
        <name>[4Fe-4S] cluster</name>
        <dbReference type="ChEBI" id="CHEBI:49883"/>
        <note>4Fe-4S-S-AdoMet</note>
    </ligand>
</feature>
<keyword evidence="7 13" id="KW-0001">2Fe-2S</keyword>
<evidence type="ECO:0000256" key="5">
    <source>
        <dbReference type="ARBA" id="ARBA00022679"/>
    </source>
</evidence>
<dbReference type="SUPFAM" id="SSF102114">
    <property type="entry name" value="Radical SAM enzymes"/>
    <property type="match status" value="1"/>
</dbReference>
<evidence type="ECO:0000256" key="13">
    <source>
        <dbReference type="HAMAP-Rule" id="MF_01694"/>
    </source>
</evidence>
<protein>
    <recommendedName>
        <fullName evidence="3 13">Biotin synthase</fullName>
        <ecNumber evidence="3 13">2.8.1.6</ecNumber>
    </recommendedName>
</protein>
<dbReference type="GO" id="GO:0005506">
    <property type="term" value="F:iron ion binding"/>
    <property type="evidence" value="ECO:0007669"/>
    <property type="project" value="UniProtKB-UniRule"/>
</dbReference>
<evidence type="ECO:0000256" key="3">
    <source>
        <dbReference type="ARBA" id="ARBA00012236"/>
    </source>
</evidence>
<dbReference type="SFLD" id="SFLDS00029">
    <property type="entry name" value="Radical_SAM"/>
    <property type="match status" value="1"/>
</dbReference>
<evidence type="ECO:0000256" key="9">
    <source>
        <dbReference type="ARBA" id="ARBA00022756"/>
    </source>
</evidence>
<comment type="function">
    <text evidence="13">Catalyzes the conversion of dethiobiotin (DTB) to biotin by the insertion of a sulfur atom into dethiobiotin via a radical-based mechanism.</text>
</comment>
<evidence type="ECO:0000256" key="11">
    <source>
        <dbReference type="ARBA" id="ARBA00023014"/>
    </source>
</evidence>
<comment type="subunit">
    <text evidence="13">Homodimer.</text>
</comment>
<reference evidence="17" key="1">
    <citation type="journal article" date="2018" name="Front. Microbiol.">
        <title>Genome-Based Analysis Reveals the Taxonomy and Diversity of the Family Idiomarinaceae.</title>
        <authorList>
            <person name="Liu Y."/>
            <person name="Lai Q."/>
            <person name="Shao Z."/>
        </authorList>
    </citation>
    <scope>NUCLEOTIDE SEQUENCE [LARGE SCALE GENOMIC DNA]</scope>
    <source>
        <strain evidence="17">F23</strain>
    </source>
</reference>
<dbReference type="OrthoDB" id="9786826at2"/>
<keyword evidence="10 13" id="KW-0408">Iron</keyword>
<proteinExistence type="inferred from homology"/>
<comment type="caution">
    <text evidence="16">The sequence shown here is derived from an EMBL/GenBank/DDBJ whole genome shotgun (WGS) entry which is preliminary data.</text>
</comment>
<dbReference type="GO" id="GO:0004076">
    <property type="term" value="F:biotin synthase activity"/>
    <property type="evidence" value="ECO:0007669"/>
    <property type="project" value="UniProtKB-UniRule"/>
</dbReference>
<feature type="domain" description="Radical SAM core" evidence="15">
    <location>
        <begin position="44"/>
        <end position="271"/>
    </location>
</feature>
<evidence type="ECO:0000256" key="7">
    <source>
        <dbReference type="ARBA" id="ARBA00022714"/>
    </source>
</evidence>
<dbReference type="FunFam" id="3.20.20.70:FF:000011">
    <property type="entry name" value="Biotin synthase"/>
    <property type="match status" value="1"/>
</dbReference>
<dbReference type="InterPro" id="IPR024177">
    <property type="entry name" value="Biotin_synthase"/>
</dbReference>
<comment type="pathway">
    <text evidence="1 13">Cofactor biosynthesis; biotin biosynthesis; biotin from 7,8-diaminononanoate: step 2/2.</text>
</comment>
<dbReference type="EC" id="2.8.1.6" evidence="3 13"/>
<evidence type="ECO:0000313" key="17">
    <source>
        <dbReference type="Proteomes" id="UP000287330"/>
    </source>
</evidence>
<feature type="binding site" evidence="13 14">
    <location>
        <position position="66"/>
    </location>
    <ligand>
        <name>[4Fe-4S] cluster</name>
        <dbReference type="ChEBI" id="CHEBI:49883"/>
        <note>4Fe-4S-S-AdoMet</note>
    </ligand>
</feature>
<keyword evidence="4 13" id="KW-0004">4Fe-4S</keyword>
<comment type="catalytic activity">
    <reaction evidence="12 13">
        <text>(4R,5S)-dethiobiotin + (sulfur carrier)-SH + 2 reduced [2Fe-2S]-[ferredoxin] + 2 S-adenosyl-L-methionine = (sulfur carrier)-H + biotin + 2 5'-deoxyadenosine + 2 L-methionine + 2 oxidized [2Fe-2S]-[ferredoxin]</text>
        <dbReference type="Rhea" id="RHEA:22060"/>
        <dbReference type="Rhea" id="RHEA-COMP:10000"/>
        <dbReference type="Rhea" id="RHEA-COMP:10001"/>
        <dbReference type="Rhea" id="RHEA-COMP:14737"/>
        <dbReference type="Rhea" id="RHEA-COMP:14739"/>
        <dbReference type="ChEBI" id="CHEBI:17319"/>
        <dbReference type="ChEBI" id="CHEBI:29917"/>
        <dbReference type="ChEBI" id="CHEBI:33737"/>
        <dbReference type="ChEBI" id="CHEBI:33738"/>
        <dbReference type="ChEBI" id="CHEBI:57586"/>
        <dbReference type="ChEBI" id="CHEBI:57844"/>
        <dbReference type="ChEBI" id="CHEBI:59789"/>
        <dbReference type="ChEBI" id="CHEBI:64428"/>
        <dbReference type="ChEBI" id="CHEBI:149473"/>
        <dbReference type="EC" id="2.8.1.6"/>
    </reaction>
</comment>
<evidence type="ECO:0000256" key="6">
    <source>
        <dbReference type="ARBA" id="ARBA00022691"/>
    </source>
</evidence>
<keyword evidence="9 13" id="KW-0093">Biotin biosynthesis</keyword>
<keyword evidence="6 13" id="KW-0949">S-adenosyl-L-methionine</keyword>
<accession>A0A432Y9L0</accession>
<dbReference type="NCBIfam" id="TIGR00433">
    <property type="entry name" value="bioB"/>
    <property type="match status" value="1"/>
</dbReference>
<dbReference type="InterPro" id="IPR006638">
    <property type="entry name" value="Elp3/MiaA/NifB-like_rSAM"/>
</dbReference>
<dbReference type="RefSeq" id="WP_110573113.1">
    <property type="nucleotide sequence ID" value="NZ_PIPV01000002.1"/>
</dbReference>
<feature type="binding site" evidence="13 14">
    <location>
        <position position="59"/>
    </location>
    <ligand>
        <name>[4Fe-4S] cluster</name>
        <dbReference type="ChEBI" id="CHEBI:49883"/>
        <note>4Fe-4S-S-AdoMet</note>
    </ligand>
</feature>
<keyword evidence="17" id="KW-1185">Reference proteome</keyword>
<evidence type="ECO:0000256" key="4">
    <source>
        <dbReference type="ARBA" id="ARBA00022485"/>
    </source>
</evidence>
<name>A0A432Y9L0_9GAMM</name>
<feature type="binding site" evidence="13 14">
    <location>
        <position position="266"/>
    </location>
    <ligand>
        <name>[2Fe-2S] cluster</name>
        <dbReference type="ChEBI" id="CHEBI:190135"/>
    </ligand>
</feature>
<feature type="binding site" evidence="13 14">
    <location>
        <position position="194"/>
    </location>
    <ligand>
        <name>[2Fe-2S] cluster</name>
        <dbReference type="ChEBI" id="CHEBI:190135"/>
    </ligand>
</feature>
<evidence type="ECO:0000256" key="1">
    <source>
        <dbReference type="ARBA" id="ARBA00004942"/>
    </source>
</evidence>
<keyword evidence="8 13" id="KW-0479">Metal-binding</keyword>
<organism evidence="16 17">
    <name type="scientific">Idiomarina fontislapidosi</name>
    <dbReference type="NCBI Taxonomy" id="263723"/>
    <lineage>
        <taxon>Bacteria</taxon>
        <taxon>Pseudomonadati</taxon>
        <taxon>Pseudomonadota</taxon>
        <taxon>Gammaproteobacteria</taxon>
        <taxon>Alteromonadales</taxon>
        <taxon>Idiomarinaceae</taxon>
        <taxon>Idiomarina</taxon>
    </lineage>
</organism>
<comment type="similarity">
    <text evidence="2 13">Belongs to the radical SAM superfamily. Biotin synthase family.</text>
</comment>
<dbReference type="InterPro" id="IPR058240">
    <property type="entry name" value="rSAM_sf"/>
</dbReference>
<dbReference type="SFLD" id="SFLDG01278">
    <property type="entry name" value="biotin_synthase_like"/>
    <property type="match status" value="1"/>
</dbReference>
<comment type="cofactor">
    <cofactor evidence="13 14">
        <name>[4Fe-4S] cluster</name>
        <dbReference type="ChEBI" id="CHEBI:49883"/>
    </cofactor>
    <text evidence="13 14">Binds 1 [4Fe-4S] cluster. The cluster is coordinated with 3 cysteines and an exchangeable S-adenosyl-L-methionine.</text>
</comment>
<evidence type="ECO:0000256" key="8">
    <source>
        <dbReference type="ARBA" id="ARBA00022723"/>
    </source>
</evidence>
<dbReference type="PANTHER" id="PTHR22976">
    <property type="entry name" value="BIOTIN SYNTHASE"/>
    <property type="match status" value="1"/>
</dbReference>
<comment type="cofactor">
    <cofactor evidence="13">
        <name>[2Fe-2S] cluster</name>
        <dbReference type="ChEBI" id="CHEBI:190135"/>
    </cofactor>
    <text evidence="13">Binds 1 [2Fe-2S] cluster. The cluster is coordinated with 3 cysteines and 1 arginine.</text>
</comment>
<dbReference type="GO" id="GO:0051539">
    <property type="term" value="F:4 iron, 4 sulfur cluster binding"/>
    <property type="evidence" value="ECO:0007669"/>
    <property type="project" value="UniProtKB-KW"/>
</dbReference>
<evidence type="ECO:0000256" key="2">
    <source>
        <dbReference type="ARBA" id="ARBA00010765"/>
    </source>
</evidence>
<dbReference type="InterPro" id="IPR010722">
    <property type="entry name" value="BATS_dom"/>
</dbReference>
<keyword evidence="5 13" id="KW-0808">Transferase</keyword>
<dbReference type="AlphaFoldDB" id="A0A432Y9L0"/>
<dbReference type="SFLD" id="SFLDG01060">
    <property type="entry name" value="BATS_domain_containing"/>
    <property type="match status" value="1"/>
</dbReference>
<dbReference type="Pfam" id="PF06968">
    <property type="entry name" value="BATS"/>
    <property type="match status" value="1"/>
</dbReference>
<dbReference type="InterPro" id="IPR013785">
    <property type="entry name" value="Aldolase_TIM"/>
</dbReference>
<sequence length="350" mass="39115">MSAQTTTSIRNDWTIDEVSRLLTMPFNDLVFQAQTVHRQHFDPNQVQVSTLLSIKTGACPEDCKYCPQSAHYHTGLDRERLMAVEKVLQEAQLAKDKGASRFCMGAAWRNPKDRDMPYVIEMVKGVKALGLETCMTLGMLSPEQAAALQQAGLDYYNHNLDTSPEFYGDIITTRTYQDRLNTLRNVRDAGMKVCAGGIVGMGESVEDRASLLVQLANLPKHPESVPINMLVKVKGTPFENLDDLDPIDFVRTIAVARILMPASHVRLSAGREYMSDEMQAMCFLAGANSIFYGEKLLTTNNPEADADLRLFERLGITPETRDGYDDEVHQTVINEAISEQQQPPLYYDAS</sequence>
<dbReference type="GO" id="GO:0009102">
    <property type="term" value="P:biotin biosynthetic process"/>
    <property type="evidence" value="ECO:0007669"/>
    <property type="project" value="UniProtKB-UniRule"/>
</dbReference>
<evidence type="ECO:0000256" key="14">
    <source>
        <dbReference type="PIRSR" id="PIRSR001619-1"/>
    </source>
</evidence>
<dbReference type="UniPathway" id="UPA00078">
    <property type="reaction ID" value="UER00162"/>
</dbReference>
<dbReference type="CDD" id="cd01335">
    <property type="entry name" value="Radical_SAM"/>
    <property type="match status" value="1"/>
</dbReference>
<dbReference type="InterPro" id="IPR002684">
    <property type="entry name" value="Biotin_synth/BioAB"/>
</dbReference>
<evidence type="ECO:0000256" key="12">
    <source>
        <dbReference type="ARBA" id="ARBA00051157"/>
    </source>
</evidence>
<evidence type="ECO:0000313" key="16">
    <source>
        <dbReference type="EMBL" id="RUO57660.1"/>
    </source>
</evidence>
<feature type="binding site" evidence="13 14">
    <location>
        <position position="103"/>
    </location>
    <ligand>
        <name>[2Fe-2S] cluster</name>
        <dbReference type="ChEBI" id="CHEBI:190135"/>
    </ligand>
</feature>
<dbReference type="Pfam" id="PF04055">
    <property type="entry name" value="Radical_SAM"/>
    <property type="match status" value="1"/>
</dbReference>
<keyword evidence="11 13" id="KW-0411">Iron-sulfur</keyword>